<feature type="compositionally biased region" description="Basic and acidic residues" evidence="7">
    <location>
        <begin position="1067"/>
        <end position="1078"/>
    </location>
</feature>
<feature type="region of interest" description="Disordered" evidence="7">
    <location>
        <begin position="1903"/>
        <end position="1952"/>
    </location>
</feature>
<dbReference type="PROSITE" id="PS00108">
    <property type="entry name" value="PROTEIN_KINASE_ST"/>
    <property type="match status" value="1"/>
</dbReference>
<dbReference type="FunFam" id="3.30.200.20:FF:000315">
    <property type="entry name" value="Calcium-dependent protein kinase 3"/>
    <property type="match status" value="1"/>
</dbReference>
<feature type="compositionally biased region" description="Basic residues" evidence="7">
    <location>
        <begin position="664"/>
        <end position="674"/>
    </location>
</feature>
<dbReference type="CDD" id="cd14073">
    <property type="entry name" value="STKc_NUAK"/>
    <property type="match status" value="1"/>
</dbReference>
<feature type="compositionally biased region" description="Basic and acidic residues" evidence="7">
    <location>
        <begin position="1446"/>
        <end position="1459"/>
    </location>
</feature>
<feature type="region of interest" description="Disordered" evidence="7">
    <location>
        <begin position="1164"/>
        <end position="1200"/>
    </location>
</feature>
<evidence type="ECO:0000256" key="5">
    <source>
        <dbReference type="ARBA" id="ARBA00022840"/>
    </source>
</evidence>
<feature type="compositionally biased region" description="Basic and acidic residues" evidence="7">
    <location>
        <begin position="838"/>
        <end position="853"/>
    </location>
</feature>
<dbReference type="GO" id="GO:0000226">
    <property type="term" value="P:microtubule cytoskeleton organization"/>
    <property type="evidence" value="ECO:0007669"/>
    <property type="project" value="TreeGrafter"/>
</dbReference>
<evidence type="ECO:0000259" key="8">
    <source>
        <dbReference type="PROSITE" id="PS50011"/>
    </source>
</evidence>
<dbReference type="InterPro" id="IPR008271">
    <property type="entry name" value="Ser/Thr_kinase_AS"/>
</dbReference>
<dbReference type="InterPro" id="IPR011009">
    <property type="entry name" value="Kinase-like_dom_sf"/>
</dbReference>
<evidence type="ECO:0000256" key="7">
    <source>
        <dbReference type="SAM" id="MobiDB-lite"/>
    </source>
</evidence>
<dbReference type="InterPro" id="IPR017441">
    <property type="entry name" value="Protein_kinase_ATP_BS"/>
</dbReference>
<dbReference type="PANTHER" id="PTHR24346">
    <property type="entry name" value="MAP/MICROTUBULE AFFINITY-REGULATING KINASE"/>
    <property type="match status" value="1"/>
</dbReference>
<name>A0A7R9CFL7_TIMPO</name>
<keyword evidence="1" id="KW-0723">Serine/threonine-protein kinase</keyword>
<feature type="compositionally biased region" description="Polar residues" evidence="7">
    <location>
        <begin position="959"/>
        <end position="984"/>
    </location>
</feature>
<dbReference type="SUPFAM" id="SSF56112">
    <property type="entry name" value="Protein kinase-like (PK-like)"/>
    <property type="match status" value="1"/>
</dbReference>
<evidence type="ECO:0000256" key="1">
    <source>
        <dbReference type="ARBA" id="ARBA00022527"/>
    </source>
</evidence>
<feature type="compositionally biased region" description="Polar residues" evidence="7">
    <location>
        <begin position="1812"/>
        <end position="1828"/>
    </location>
</feature>
<feature type="region of interest" description="Disordered" evidence="7">
    <location>
        <begin position="2086"/>
        <end position="2113"/>
    </location>
</feature>
<dbReference type="SMART" id="SM00220">
    <property type="entry name" value="S_TKc"/>
    <property type="match status" value="1"/>
</dbReference>
<dbReference type="InterPro" id="IPR000719">
    <property type="entry name" value="Prot_kinase_dom"/>
</dbReference>
<keyword evidence="5 6" id="KW-0067">ATP-binding</keyword>
<feature type="compositionally biased region" description="Basic and acidic residues" evidence="7">
    <location>
        <begin position="891"/>
        <end position="901"/>
    </location>
</feature>
<dbReference type="EMBL" id="OD000007">
    <property type="protein sequence ID" value="CAD7395130.1"/>
    <property type="molecule type" value="Genomic_DNA"/>
</dbReference>
<feature type="region of interest" description="Disordered" evidence="7">
    <location>
        <begin position="2597"/>
        <end position="2623"/>
    </location>
</feature>
<organism evidence="9">
    <name type="scientific">Timema poppense</name>
    <name type="common">Walking stick</name>
    <dbReference type="NCBI Taxonomy" id="170557"/>
    <lineage>
        <taxon>Eukaryota</taxon>
        <taxon>Metazoa</taxon>
        <taxon>Ecdysozoa</taxon>
        <taxon>Arthropoda</taxon>
        <taxon>Hexapoda</taxon>
        <taxon>Insecta</taxon>
        <taxon>Pterygota</taxon>
        <taxon>Neoptera</taxon>
        <taxon>Polyneoptera</taxon>
        <taxon>Phasmatodea</taxon>
        <taxon>Timematodea</taxon>
        <taxon>Timematoidea</taxon>
        <taxon>Timematidae</taxon>
        <taxon>Timema</taxon>
    </lineage>
</organism>
<dbReference type="GO" id="GO:0050321">
    <property type="term" value="F:tau-protein kinase activity"/>
    <property type="evidence" value="ECO:0007669"/>
    <property type="project" value="TreeGrafter"/>
</dbReference>
<feature type="region of interest" description="Disordered" evidence="7">
    <location>
        <begin position="865"/>
        <end position="994"/>
    </location>
</feature>
<feature type="compositionally biased region" description="Basic and acidic residues" evidence="7">
    <location>
        <begin position="487"/>
        <end position="512"/>
    </location>
</feature>
<proteinExistence type="predicted"/>
<feature type="compositionally biased region" description="Polar residues" evidence="7">
    <location>
        <begin position="1626"/>
        <end position="1638"/>
    </location>
</feature>
<feature type="compositionally biased region" description="Polar residues" evidence="7">
    <location>
        <begin position="1388"/>
        <end position="1408"/>
    </location>
</feature>
<feature type="region of interest" description="Disordered" evidence="7">
    <location>
        <begin position="1715"/>
        <end position="1735"/>
    </location>
</feature>
<feature type="region of interest" description="Disordered" evidence="7">
    <location>
        <begin position="816"/>
        <end position="853"/>
    </location>
</feature>
<feature type="compositionally biased region" description="Basic and acidic residues" evidence="7">
    <location>
        <begin position="2710"/>
        <end position="2724"/>
    </location>
</feature>
<dbReference type="Gene3D" id="1.10.510.10">
    <property type="entry name" value="Transferase(Phosphotransferase) domain 1"/>
    <property type="match status" value="1"/>
</dbReference>
<dbReference type="GO" id="GO:0005524">
    <property type="term" value="F:ATP binding"/>
    <property type="evidence" value="ECO:0007669"/>
    <property type="project" value="UniProtKB-UniRule"/>
</dbReference>
<reference evidence="9" key="1">
    <citation type="submission" date="2020-11" db="EMBL/GenBank/DDBJ databases">
        <authorList>
            <person name="Tran Van P."/>
        </authorList>
    </citation>
    <scope>NUCLEOTIDE SEQUENCE</scope>
</reference>
<feature type="compositionally biased region" description="Polar residues" evidence="7">
    <location>
        <begin position="1592"/>
        <end position="1604"/>
    </location>
</feature>
<keyword evidence="3 6" id="KW-0547">Nucleotide-binding</keyword>
<evidence type="ECO:0000256" key="4">
    <source>
        <dbReference type="ARBA" id="ARBA00022777"/>
    </source>
</evidence>
<evidence type="ECO:0000313" key="9">
    <source>
        <dbReference type="EMBL" id="CAD7395130.1"/>
    </source>
</evidence>
<dbReference type="PANTHER" id="PTHR24346:SF93">
    <property type="entry name" value="NUAK FAMILY SNF1-LIKE KINASE 1"/>
    <property type="match status" value="1"/>
</dbReference>
<feature type="compositionally biased region" description="Polar residues" evidence="7">
    <location>
        <begin position="1721"/>
        <end position="1731"/>
    </location>
</feature>
<feature type="region of interest" description="Disordered" evidence="7">
    <location>
        <begin position="1970"/>
        <end position="2034"/>
    </location>
</feature>
<feature type="compositionally biased region" description="Basic residues" evidence="7">
    <location>
        <begin position="1460"/>
        <end position="1472"/>
    </location>
</feature>
<evidence type="ECO:0000256" key="6">
    <source>
        <dbReference type="PROSITE-ProRule" id="PRU10141"/>
    </source>
</evidence>
<evidence type="ECO:0000256" key="2">
    <source>
        <dbReference type="ARBA" id="ARBA00022679"/>
    </source>
</evidence>
<feature type="region of interest" description="Disordered" evidence="7">
    <location>
        <begin position="2906"/>
        <end position="2953"/>
    </location>
</feature>
<feature type="binding site" evidence="6">
    <location>
        <position position="185"/>
    </location>
    <ligand>
        <name>ATP</name>
        <dbReference type="ChEBI" id="CHEBI:30616"/>
    </ligand>
</feature>
<feature type="compositionally biased region" description="Basic and acidic residues" evidence="7">
    <location>
        <begin position="556"/>
        <end position="574"/>
    </location>
</feature>
<feature type="compositionally biased region" description="Low complexity" evidence="7">
    <location>
        <begin position="1672"/>
        <end position="1690"/>
    </location>
</feature>
<feature type="compositionally biased region" description="Acidic residues" evidence="7">
    <location>
        <begin position="575"/>
        <end position="584"/>
    </location>
</feature>
<accession>A0A7R9CFL7</accession>
<dbReference type="GO" id="GO:0005737">
    <property type="term" value="C:cytoplasm"/>
    <property type="evidence" value="ECO:0007669"/>
    <property type="project" value="TreeGrafter"/>
</dbReference>
<dbReference type="PROSITE" id="PS00107">
    <property type="entry name" value="PROTEIN_KINASE_ATP"/>
    <property type="match status" value="1"/>
</dbReference>
<feature type="compositionally biased region" description="Basic and acidic residues" evidence="7">
    <location>
        <begin position="690"/>
        <end position="725"/>
    </location>
</feature>
<feature type="region of interest" description="Disordered" evidence="7">
    <location>
        <begin position="2137"/>
        <end position="2182"/>
    </location>
</feature>
<feature type="region of interest" description="Disordered" evidence="7">
    <location>
        <begin position="2821"/>
        <end position="2841"/>
    </location>
</feature>
<feature type="compositionally biased region" description="Basic and acidic residues" evidence="7">
    <location>
        <begin position="531"/>
        <end position="541"/>
    </location>
</feature>
<feature type="compositionally biased region" description="Polar residues" evidence="7">
    <location>
        <begin position="938"/>
        <end position="951"/>
    </location>
</feature>
<dbReference type="Pfam" id="PF00069">
    <property type="entry name" value="Pkinase"/>
    <property type="match status" value="1"/>
</dbReference>
<sequence length="2953" mass="327186">MCVLYRVLGNKYRLSPSRASKTVVPKYDVGKQFVKLDVKNRVPIDVGVILLTRKWQNKTDWFAGIHEGNSLIYFSPLNRQRRRFIPDWVNWGRELLLIFKVAPQLSSRSWIDHIPDPLLQSKIWKHQGSTLGRLNLQLGTLNTITQRQSKIFDIIKKLGQGTYGKVQLGINKETGQEVAIKTIKKAKIETEADLVRIRREIQIMSSVQHPNIIHIYEVFENREKMVLVMEYAAGGELYDYLSERKVLTEDEARRIFRQIATAVYYCHKHKICHRDLKLENILLDEHGSAKIADFGLSNVFDDQRLLNTFCGSPLYASPEIVKGTPYHGPEVDCWSLGVLLYTLVYGAMPFDGSNFKRLVRQISNGDYFEPKKPSPASPLIRDMLNVTPARRADLEKICAHWWVNETYTESCLEVAEELANQTPVRLDLLLSLAPPPPRVGSDKLLVGSDQDEGDALLDNAVLPTRSQSAGSLMELDHPLSERKIREFEQLDKRRGSIGGESKDIPPKRKLEEGISTDDAAHGGAKRKDRSRRRDREKSSDRRQHRSSSRSKQAVDSADKTFSPKKETSKAKTDKDSDELMDVDVEPPILSSSETLKPSESKPDQQLDDKTVKDQTSSLVVTDVTENNEDLSKPVEVATEITPHATLKTPEKESTKTATSEKSTRKSVKVSKKSKTAPLDSSIPVLTAASESKDELSNKVKCNKVTEAEPKTEGHSESKQENKENTAVKVKKKNIIGTKSEGVIVSKEMGDEFTKRDLDSRQLSRDITVAPGHTTINVGTSNDETMNGIIEKDLSESKENVIPQEVVKTKKTIKTKKSKGDISLNKLGSPEKSPATNILEDHVSPTHQVERRRSSIFETAEKFNNLLSGANEPRSPTSEKPKKVFIPGVKVSDYKQAYERKSSISGPSVLERKSSFSGPAPSTPVKSSSSKKSLKPTSDISKSDLTILNNDLESNKESVDNSVQAKSLNNTQNSEVKSSSKSTILKNDKKDENEASNLKTLTQRSENLNGTVNEEKGAHTKEIVDEEDSDLKLVPALPVKDKSVGQEQARIKKLKDAVEIIGNAITEENKRESSVDSSRKVSSGKPPVPNDSKIKSKVGGNGPLSPKSPPTSPIDHAFGKKTVRVQVGPNDIRLATVQVGSPESTKVPFVDTKRTLLAEVPVNEVQTSTDEDAEIKAEGQSVTDENTTEDGKTSEQPTKKKTAKVEITLKSATLPRRKTSKAEIQIGYPGNQVPKVQFHTEVAHMVGGATLPMMPTKLKTQRSEVAFPVAAALPPEHHRSASLEPEGTIANKPKPREHIIPIQFEREGEKERPQVSSPPPGQARPPVPPLQQQKSQRGSLSRQSTADSDTESTISAGPELIRKSPREFIIPIAVEGGGYITPRAGSLEPSVSETSTEQSNKFPTRTSGRFSRPRRMSSLLSESGASEDEVFNSISSPFATLQRHSSLTRDSDNPDDDKPLHHMHRLRSSRPSRHPLEHNDSLSSAEEEEDDDDGFEILTAESLFSTLLSRVRSLTQRLNVEDGGRPGFPSSRLMSHLASTANPTASSFFSNVYGDHPTRRVSDSSQFSRPFSREADLSSAPWRRSVSRDTTDADSMQSETANTMKGPTPRGSPRSDYGGNDDAANELSDSTSHSYTPSLSKRLHRQYQDSGSSSSHRDYLPPTRKSLLDSQNSDTSPSRRLSRTLSMMSGSENRSHSGTRKFDYVPSSQRSFNLLESKDSIPPSSSRYSTFSDAGDHSYKHDYDYAPLTRRTLDILENRNKDRLSSAYRRSSAASDYGNYYSSYSNQRIAEGNKVLPPLPYVSSHRRTESRKNGSLYTRESSTDNGSLLDSLNQRIHSRIQEHASSEDINLDSPQNSVMNHKNSDGSCHKMMDVLSSTSKMPHSINTNENNKIKTRSNKNVSALTQHTEGMRFESGKSISEDTSQENQNTISPSLTNIASNTSTNKLNIEPKSRSQIPSLLRFRSSSLSRDIDKVKPKKDYQVSETDKEPKAVTSSRNTPERSILSKFFRPGSVDRNTGETVKDTKEKKKSSGSTRRISRFLRPDFFDTPREESEYVKEKEAKKVADAEAKSKARKKKIVEKLEAARLENDVKKKSVDADAKRKDVSPKKEFEKGNKLHVNCKMETINLKDNIKNNSSKKDIKKLSNEDVEDSSHEEDSKSKPKGKNGGTKNDLFEKQNSTSNAKSRFFHSLEKKLEKFRSTGDDIPSATSGKSRVDKAIRSLRERSLGPRSSDLITTESNLIKRAVSADDCSIVPHTGNHLSKFNNASNSKLGSKVNSVLGLFRKLEDTPGTQIKKLQQRPKSMVINRVKRTQSMYTGSQSDGVLSSSIDDMLNDTPIPPLRLKRNSFGTCSDNDVKAPDNLTGKEVTKKTKPFDKLTCSDARNDSTLTTIPANKNNVSAQLSEGVQQKSESLGTVESNVSKIVKIDQCKSKSLKETLVSEEDLDKNLPQNVSFKSLPSGLTKGGGFKPMVNVGIKVDTTANIPKEQLKAGNGKAIPRPTSLKGLTEIPLLNITTTDTANKIVNNVSGGSKIPQSNKLMLNKEWESGKMAPAIPSQSNPQSTNSSPNILPTEPNISPLNDFSLNDDEIKFAGMKKSDTLSYPADDSSSLLSPADESGSQSFDSWSVCSDVDGHEYPTSPIPVSGVSEDTEESVCDRIRRKSFYTRFNDIKRKNRKSSVPILSSSYLSSNVDPYTSHNSKKAHSSKAGSFQHEDIPSHDSFRADNDLPYGKKSPIPFKDYYVNSNGEHDNNFTMNSNNCNIPNGHIENVPSKLVENSQDMTVLETNNNVPERESSSHVLTGVYSKYVDGNAMNRLRSIPTHHTKSSEVGGYSYNPPDNSTSLYGGIPRTERRLSRPADFLKDSRQSLSMLPGLYSSLRVPTAWDGMSVSTGRLGSSLTPVGDYSNTLSRHRSAGGDASIHGKYNRYNSRSPTESPLLAGNLRENHWSERPTTPH</sequence>
<feature type="region of interest" description="Disordered" evidence="7">
    <location>
        <begin position="1376"/>
        <end position="1491"/>
    </location>
</feature>
<feature type="region of interest" description="Disordered" evidence="7">
    <location>
        <begin position="1275"/>
        <end position="1364"/>
    </location>
</feature>
<feature type="compositionally biased region" description="Basic and acidic residues" evidence="7">
    <location>
        <begin position="1970"/>
        <end position="1990"/>
    </location>
</feature>
<keyword evidence="4" id="KW-0418">Kinase</keyword>
<feature type="compositionally biased region" description="Basic and acidic residues" evidence="7">
    <location>
        <begin position="1293"/>
        <end position="1312"/>
    </location>
</feature>
<feature type="compositionally biased region" description="Pro residues" evidence="7">
    <location>
        <begin position="1315"/>
        <end position="1328"/>
    </location>
</feature>
<feature type="compositionally biased region" description="Polar residues" evidence="7">
    <location>
        <begin position="1431"/>
        <end position="1444"/>
    </location>
</feature>
<feature type="region of interest" description="Disordered" evidence="7">
    <location>
        <begin position="487"/>
        <end position="727"/>
    </location>
</feature>
<feature type="compositionally biased region" description="Polar residues" evidence="7">
    <location>
        <begin position="1329"/>
        <end position="1354"/>
    </location>
</feature>
<feature type="region of interest" description="Disordered" evidence="7">
    <location>
        <begin position="2689"/>
        <end position="2726"/>
    </location>
</feature>
<keyword evidence="2" id="KW-0808">Transferase</keyword>
<feature type="region of interest" description="Disordered" evidence="7">
    <location>
        <begin position="1557"/>
        <end position="1703"/>
    </location>
</feature>
<feature type="compositionally biased region" description="Basic and acidic residues" evidence="7">
    <location>
        <begin position="2016"/>
        <end position="2026"/>
    </location>
</feature>
<protein>
    <recommendedName>
        <fullName evidence="8">Protein kinase domain-containing protein</fullName>
    </recommendedName>
</protein>
<gene>
    <name evidence="9" type="ORF">TPSB3V08_LOCUS31</name>
</gene>
<dbReference type="FunFam" id="1.10.510.10:FF:000389">
    <property type="entry name" value="Uncharacterized protein, isoform E"/>
    <property type="match status" value="1"/>
</dbReference>
<feature type="domain" description="Protein kinase" evidence="8">
    <location>
        <begin position="152"/>
        <end position="403"/>
    </location>
</feature>
<feature type="compositionally biased region" description="Basic and acidic residues" evidence="7">
    <location>
        <begin position="2137"/>
        <end position="2160"/>
    </location>
</feature>
<dbReference type="PROSITE" id="PS50011">
    <property type="entry name" value="PROTEIN_KINASE_DOM"/>
    <property type="match status" value="1"/>
</dbReference>
<feature type="compositionally biased region" description="Polar residues" evidence="7">
    <location>
        <begin position="1916"/>
        <end position="1946"/>
    </location>
</feature>
<feature type="region of interest" description="Disordered" evidence="7">
    <location>
        <begin position="1804"/>
        <end position="1828"/>
    </location>
</feature>
<feature type="compositionally biased region" description="Basic and acidic residues" evidence="7">
    <location>
        <begin position="596"/>
        <end position="612"/>
    </location>
</feature>
<feature type="region of interest" description="Disordered" evidence="7">
    <location>
        <begin position="2549"/>
        <end position="2580"/>
    </location>
</feature>
<feature type="compositionally biased region" description="Low complexity" evidence="7">
    <location>
        <begin position="2554"/>
        <end position="2567"/>
    </location>
</feature>
<feature type="compositionally biased region" description="Low complexity" evidence="7">
    <location>
        <begin position="918"/>
        <end position="937"/>
    </location>
</feature>
<evidence type="ECO:0000256" key="3">
    <source>
        <dbReference type="ARBA" id="ARBA00022741"/>
    </source>
</evidence>
<dbReference type="GO" id="GO:0035556">
    <property type="term" value="P:intracellular signal transduction"/>
    <property type="evidence" value="ECO:0007669"/>
    <property type="project" value="TreeGrafter"/>
</dbReference>
<feature type="compositionally biased region" description="Low complexity" evidence="7">
    <location>
        <begin position="2599"/>
        <end position="2618"/>
    </location>
</feature>
<feature type="region of interest" description="Disordered" evidence="7">
    <location>
        <begin position="1067"/>
        <end position="1116"/>
    </location>
</feature>